<dbReference type="OrthoDB" id="5953030at2759"/>
<organism evidence="1 2">
    <name type="scientific">Cloeon dipterum</name>
    <dbReference type="NCBI Taxonomy" id="197152"/>
    <lineage>
        <taxon>Eukaryota</taxon>
        <taxon>Metazoa</taxon>
        <taxon>Ecdysozoa</taxon>
        <taxon>Arthropoda</taxon>
        <taxon>Hexapoda</taxon>
        <taxon>Insecta</taxon>
        <taxon>Pterygota</taxon>
        <taxon>Palaeoptera</taxon>
        <taxon>Ephemeroptera</taxon>
        <taxon>Pisciforma</taxon>
        <taxon>Baetidae</taxon>
        <taxon>Cloeon</taxon>
    </lineage>
</organism>
<dbReference type="Proteomes" id="UP000494165">
    <property type="component" value="Unassembled WGS sequence"/>
</dbReference>
<keyword evidence="2" id="KW-1185">Reference proteome</keyword>
<dbReference type="EMBL" id="CADEPI010000889">
    <property type="protein sequence ID" value="CAB3388748.1"/>
    <property type="molecule type" value="Genomic_DNA"/>
</dbReference>
<name>A0A8S1E534_9INSE</name>
<accession>A0A8S1E534</accession>
<evidence type="ECO:0000313" key="1">
    <source>
        <dbReference type="EMBL" id="CAB3388748.1"/>
    </source>
</evidence>
<sequence>MHAESKKIPRQAEIILRFTGMAPFLKDEQEKMIRGQNRALHFIHGRRNPPPIQQNLLSVPAQLVYNDFLFFKKCLAGVTDYFAMARITKGRVHHGNDPLHPRLQQPPARTDLGKNMFDFRVAKEWNDMPPALKDCLAAQFPSTCKAYLISR</sequence>
<gene>
    <name evidence="1" type="ORF">CLODIP_2_CD04358</name>
</gene>
<protein>
    <submittedName>
        <fullName evidence="1">Uncharacterized protein</fullName>
    </submittedName>
</protein>
<dbReference type="AlphaFoldDB" id="A0A8S1E534"/>
<reference evidence="1 2" key="1">
    <citation type="submission" date="2020-04" db="EMBL/GenBank/DDBJ databases">
        <authorList>
            <person name="Alioto T."/>
            <person name="Alioto T."/>
            <person name="Gomez Garrido J."/>
        </authorList>
    </citation>
    <scope>NUCLEOTIDE SEQUENCE [LARGE SCALE GENOMIC DNA]</scope>
</reference>
<evidence type="ECO:0000313" key="2">
    <source>
        <dbReference type="Proteomes" id="UP000494165"/>
    </source>
</evidence>
<proteinExistence type="predicted"/>
<comment type="caution">
    <text evidence="1">The sequence shown here is derived from an EMBL/GenBank/DDBJ whole genome shotgun (WGS) entry which is preliminary data.</text>
</comment>